<dbReference type="SUPFAM" id="SSF48452">
    <property type="entry name" value="TPR-like"/>
    <property type="match status" value="1"/>
</dbReference>
<keyword evidence="3" id="KW-0472">Membrane</keyword>
<evidence type="ECO:0000256" key="2">
    <source>
        <dbReference type="SAM" id="MobiDB-lite"/>
    </source>
</evidence>
<evidence type="ECO:0000313" key="4">
    <source>
        <dbReference type="EMBL" id="ACV68275.1"/>
    </source>
</evidence>
<dbReference type="STRING" id="485915.Dret_0987"/>
<feature type="transmembrane region" description="Helical" evidence="3">
    <location>
        <begin position="12"/>
        <end position="30"/>
    </location>
</feature>
<dbReference type="InterPro" id="IPR011990">
    <property type="entry name" value="TPR-like_helical_dom_sf"/>
</dbReference>
<reference evidence="5" key="1">
    <citation type="submission" date="2009-09" db="EMBL/GenBank/DDBJ databases">
        <title>The complete chromosome of Desulfohalobium retbaense DSM 5692.</title>
        <authorList>
            <consortium name="US DOE Joint Genome Institute (JGI-PGF)"/>
            <person name="Lucas S."/>
            <person name="Copeland A."/>
            <person name="Lapidus A."/>
            <person name="Glavina del Rio T."/>
            <person name="Dalin E."/>
            <person name="Tice H."/>
            <person name="Bruce D."/>
            <person name="Goodwin L."/>
            <person name="Pitluck S."/>
            <person name="Kyrpides N."/>
            <person name="Mavromatis K."/>
            <person name="Ivanova N."/>
            <person name="Mikhailova N."/>
            <person name="Munk A.C."/>
            <person name="Brettin T."/>
            <person name="Detter J.C."/>
            <person name="Han C."/>
            <person name="Tapia R."/>
            <person name="Larimer F."/>
            <person name="Land M."/>
            <person name="Hauser L."/>
            <person name="Markowitz V."/>
            <person name="Cheng J.-F."/>
            <person name="Hugenholtz P."/>
            <person name="Woyke T."/>
            <person name="Wu D."/>
            <person name="Spring S."/>
            <person name="Klenk H.-P."/>
            <person name="Eisen J.A."/>
        </authorList>
    </citation>
    <scope>NUCLEOTIDE SEQUENCE [LARGE SCALE GENOMIC DNA]</scope>
    <source>
        <strain evidence="5">DSM 5692</strain>
    </source>
</reference>
<dbReference type="Gene3D" id="1.25.40.10">
    <property type="entry name" value="Tetratricopeptide repeat domain"/>
    <property type="match status" value="1"/>
</dbReference>
<evidence type="ECO:0000256" key="3">
    <source>
        <dbReference type="SAM" id="Phobius"/>
    </source>
</evidence>
<keyword evidence="5" id="KW-1185">Reference proteome</keyword>
<keyword evidence="3" id="KW-1133">Transmembrane helix</keyword>
<gene>
    <name evidence="4" type="ordered locus">Dret_0987</name>
</gene>
<organism evidence="4 5">
    <name type="scientific">Desulfohalobium retbaense (strain ATCC 49708 / DSM 5692 / JCM 16813 / HR100)</name>
    <dbReference type="NCBI Taxonomy" id="485915"/>
    <lineage>
        <taxon>Bacteria</taxon>
        <taxon>Pseudomonadati</taxon>
        <taxon>Thermodesulfobacteriota</taxon>
        <taxon>Desulfovibrionia</taxon>
        <taxon>Desulfovibrionales</taxon>
        <taxon>Desulfohalobiaceae</taxon>
        <taxon>Desulfohalobium</taxon>
    </lineage>
</organism>
<dbReference type="Proteomes" id="UP000001052">
    <property type="component" value="Chromosome"/>
</dbReference>
<dbReference type="Pfam" id="PF04733">
    <property type="entry name" value="Coatomer_E"/>
    <property type="match status" value="1"/>
</dbReference>
<feature type="region of interest" description="Disordered" evidence="2">
    <location>
        <begin position="165"/>
        <end position="187"/>
    </location>
</feature>
<keyword evidence="3" id="KW-0812">Transmembrane</keyword>
<dbReference type="RefSeq" id="WP_015751429.1">
    <property type="nucleotide sequence ID" value="NC_013223.1"/>
</dbReference>
<accession>C8X1H8</accession>
<dbReference type="InterPro" id="IPR019734">
    <property type="entry name" value="TPR_rpt"/>
</dbReference>
<dbReference type="HOGENOM" id="CLU_107948_0_0_7"/>
<feature type="compositionally biased region" description="Basic and acidic residues" evidence="2">
    <location>
        <begin position="171"/>
        <end position="187"/>
    </location>
</feature>
<evidence type="ECO:0000313" key="5">
    <source>
        <dbReference type="Proteomes" id="UP000001052"/>
    </source>
</evidence>
<dbReference type="PROSITE" id="PS50005">
    <property type="entry name" value="TPR"/>
    <property type="match status" value="2"/>
</dbReference>
<sequence length="187" mass="20798">MTANLPALNKCVLAALGAGLVILFAGSVVYRTMHPSLVVQTNQPQSGGGSMEQISALMGQLQENPGDVNALSRLAIAFSRMEAWDRAATFWQRVLDQEPANMRALQGMAMASFRMQQFETAVTYLRKALEEDPQSYRTHYNLAIVYKHFLQQPDKARSHFQTVANASEAPAELREQAKAELAQEREQ</sequence>
<dbReference type="SMART" id="SM00028">
    <property type="entry name" value="TPR"/>
    <property type="match status" value="3"/>
</dbReference>
<keyword evidence="1" id="KW-0802">TPR repeat</keyword>
<evidence type="ECO:0000256" key="1">
    <source>
        <dbReference type="PROSITE-ProRule" id="PRU00339"/>
    </source>
</evidence>
<name>C8X1H8_DESRD</name>
<reference evidence="4 5" key="2">
    <citation type="journal article" date="2010" name="Stand. Genomic Sci.">
        <title>Complete genome sequence of Desulfohalobium retbaense type strain (HR(100)).</title>
        <authorList>
            <person name="Spring S."/>
            <person name="Nolan M."/>
            <person name="Lapidus A."/>
            <person name="Glavina Del Rio T."/>
            <person name="Copeland A."/>
            <person name="Tice H."/>
            <person name="Cheng J.F."/>
            <person name="Lucas S."/>
            <person name="Land M."/>
            <person name="Chen F."/>
            <person name="Bruce D."/>
            <person name="Goodwin L."/>
            <person name="Pitluck S."/>
            <person name="Ivanova N."/>
            <person name="Mavromatis K."/>
            <person name="Mikhailova N."/>
            <person name="Pati A."/>
            <person name="Chen A."/>
            <person name="Palaniappan K."/>
            <person name="Hauser L."/>
            <person name="Chang Y.J."/>
            <person name="Jeffries C.D."/>
            <person name="Munk C."/>
            <person name="Kiss H."/>
            <person name="Chain P."/>
            <person name="Han C."/>
            <person name="Brettin T."/>
            <person name="Detter J.C."/>
            <person name="Schuler E."/>
            <person name="Goker M."/>
            <person name="Rohde M."/>
            <person name="Bristow J."/>
            <person name="Eisen J.A."/>
            <person name="Markowitz V."/>
            <person name="Hugenholtz P."/>
            <person name="Kyrpides N.C."/>
            <person name="Klenk H.P."/>
        </authorList>
    </citation>
    <scope>NUCLEOTIDE SEQUENCE [LARGE SCALE GENOMIC DNA]</scope>
    <source>
        <strain evidence="4 5">DSM 5692</strain>
    </source>
</reference>
<proteinExistence type="predicted"/>
<dbReference type="EMBL" id="CP001734">
    <property type="protein sequence ID" value="ACV68275.1"/>
    <property type="molecule type" value="Genomic_DNA"/>
</dbReference>
<feature type="repeat" description="TPR" evidence="1">
    <location>
        <begin position="68"/>
        <end position="101"/>
    </location>
</feature>
<dbReference type="eggNOG" id="COG0457">
    <property type="taxonomic scope" value="Bacteria"/>
</dbReference>
<feature type="repeat" description="TPR" evidence="1">
    <location>
        <begin position="102"/>
        <end position="135"/>
    </location>
</feature>
<dbReference type="KEGG" id="drt:Dret_0987"/>
<dbReference type="AlphaFoldDB" id="C8X1H8"/>
<protein>
    <submittedName>
        <fullName evidence="4">Tetratricopeptide TPR_2 repeat protein</fullName>
    </submittedName>
</protein>